<dbReference type="CDD" id="cd08352">
    <property type="entry name" value="VOC_Bs_YwkD_like"/>
    <property type="match status" value="1"/>
</dbReference>
<dbReference type="PROSITE" id="PS51819">
    <property type="entry name" value="VOC"/>
    <property type="match status" value="1"/>
</dbReference>
<dbReference type="InterPro" id="IPR037478">
    <property type="entry name" value="YwkD-like_dom"/>
</dbReference>
<dbReference type="PANTHER" id="PTHR36113">
    <property type="entry name" value="LYASE, PUTATIVE-RELATED-RELATED"/>
    <property type="match status" value="1"/>
</dbReference>
<evidence type="ECO:0000313" key="4">
    <source>
        <dbReference type="Proteomes" id="UP000092247"/>
    </source>
</evidence>
<gene>
    <name evidence="3" type="ORF">AYY17_02250</name>
</gene>
<dbReference type="InterPro" id="IPR004360">
    <property type="entry name" value="Glyas_Fos-R_dOase_dom"/>
</dbReference>
<dbReference type="AlphaFoldDB" id="A0A1B8HQN0"/>
<keyword evidence="1" id="KW-0479">Metal-binding</keyword>
<dbReference type="RefSeq" id="WP_067420927.1">
    <property type="nucleotide sequence ID" value="NZ_LZEX01000001.1"/>
</dbReference>
<comment type="caution">
    <text evidence="3">The sequence shown here is derived from an EMBL/GenBank/DDBJ whole genome shotgun (WGS) entry which is preliminary data.</text>
</comment>
<reference evidence="3 4" key="1">
    <citation type="submission" date="2016-06" db="EMBL/GenBank/DDBJ databases">
        <authorList>
            <person name="Kjaerup R.B."/>
            <person name="Dalgaard T.S."/>
            <person name="Juul-Madsen H.R."/>
        </authorList>
    </citation>
    <scope>NUCLEOTIDE SEQUENCE [LARGE SCALE GENOMIC DNA]</scope>
    <source>
        <strain evidence="3 4">GCSL-Mp3</strain>
    </source>
</reference>
<proteinExistence type="predicted"/>
<dbReference type="NCBIfam" id="NF008551">
    <property type="entry name" value="PRK11478.1"/>
    <property type="match status" value="1"/>
</dbReference>
<evidence type="ECO:0000256" key="1">
    <source>
        <dbReference type="ARBA" id="ARBA00022723"/>
    </source>
</evidence>
<organism evidence="3 4">
    <name type="scientific">Morganella psychrotolerans</name>
    <dbReference type="NCBI Taxonomy" id="368603"/>
    <lineage>
        <taxon>Bacteria</taxon>
        <taxon>Pseudomonadati</taxon>
        <taxon>Pseudomonadota</taxon>
        <taxon>Gammaproteobacteria</taxon>
        <taxon>Enterobacterales</taxon>
        <taxon>Morganellaceae</taxon>
        <taxon>Morganella</taxon>
    </lineage>
</organism>
<evidence type="ECO:0000259" key="2">
    <source>
        <dbReference type="PROSITE" id="PS51819"/>
    </source>
</evidence>
<dbReference type="InterPro" id="IPR051332">
    <property type="entry name" value="Fosfomycin_Res_Enzymes"/>
</dbReference>
<dbReference type="Pfam" id="PF00903">
    <property type="entry name" value="Glyoxalase"/>
    <property type="match status" value="1"/>
</dbReference>
<dbReference type="PANTHER" id="PTHR36113:SF6">
    <property type="entry name" value="FOSFOMYCIN RESISTANCE PROTEIN FOSX"/>
    <property type="match status" value="1"/>
</dbReference>
<dbReference type="GO" id="GO:0046872">
    <property type="term" value="F:metal ion binding"/>
    <property type="evidence" value="ECO:0007669"/>
    <property type="project" value="UniProtKB-KW"/>
</dbReference>
<sequence length="129" mass="14659">MLKIERIDHIAVIASDKAASLAFYCDVLGFTVISEHYRDARNSWKIDLALNGEYLLELFTFPASPARLSQPEACGLRHLAFAVKDLSAWKAFLDTQAIHCDGIRTDEFTGKQFLFCFDPDNLPVELYER</sequence>
<dbReference type="InterPro" id="IPR029068">
    <property type="entry name" value="Glyas_Bleomycin-R_OHBP_Dase"/>
</dbReference>
<keyword evidence="3" id="KW-0456">Lyase</keyword>
<dbReference type="Gene3D" id="3.10.180.10">
    <property type="entry name" value="2,3-Dihydroxybiphenyl 1,2-Dioxygenase, domain 1"/>
    <property type="match status" value="1"/>
</dbReference>
<dbReference type="STRING" id="368603.AYY16_05765"/>
<dbReference type="InterPro" id="IPR037523">
    <property type="entry name" value="VOC_core"/>
</dbReference>
<name>A0A1B8HQN0_9GAMM</name>
<evidence type="ECO:0000313" key="3">
    <source>
        <dbReference type="EMBL" id="OBU11561.1"/>
    </source>
</evidence>
<feature type="domain" description="VOC" evidence="2">
    <location>
        <begin position="6"/>
        <end position="129"/>
    </location>
</feature>
<dbReference type="Proteomes" id="UP000092247">
    <property type="component" value="Unassembled WGS sequence"/>
</dbReference>
<dbReference type="GO" id="GO:0016829">
    <property type="term" value="F:lyase activity"/>
    <property type="evidence" value="ECO:0007669"/>
    <property type="project" value="UniProtKB-KW"/>
</dbReference>
<accession>A0A1B8HQN0</accession>
<dbReference type="SUPFAM" id="SSF54593">
    <property type="entry name" value="Glyoxalase/Bleomycin resistance protein/Dihydroxybiphenyl dioxygenase"/>
    <property type="match status" value="1"/>
</dbReference>
<protein>
    <submittedName>
        <fullName evidence="3">Lyase</fullName>
    </submittedName>
</protein>
<dbReference type="EMBL" id="LZEX01000001">
    <property type="protein sequence ID" value="OBU11561.1"/>
    <property type="molecule type" value="Genomic_DNA"/>
</dbReference>